<feature type="compositionally biased region" description="Polar residues" evidence="1">
    <location>
        <begin position="244"/>
        <end position="253"/>
    </location>
</feature>
<organism evidence="2">
    <name type="scientific">Diabrotica virgifera virgifera</name>
    <name type="common">western corn rootworm</name>
    <dbReference type="NCBI Taxonomy" id="50390"/>
    <lineage>
        <taxon>Eukaryota</taxon>
        <taxon>Metazoa</taxon>
        <taxon>Ecdysozoa</taxon>
        <taxon>Arthropoda</taxon>
        <taxon>Hexapoda</taxon>
        <taxon>Insecta</taxon>
        <taxon>Pterygota</taxon>
        <taxon>Neoptera</taxon>
        <taxon>Endopterygota</taxon>
        <taxon>Coleoptera</taxon>
        <taxon>Polyphaga</taxon>
        <taxon>Cucujiformia</taxon>
        <taxon>Chrysomeloidea</taxon>
        <taxon>Chrysomelidae</taxon>
        <taxon>Galerucinae</taxon>
        <taxon>Diabroticina</taxon>
        <taxon>Diabroticites</taxon>
        <taxon>Diabrotica</taxon>
    </lineage>
</organism>
<dbReference type="PANTHER" id="PTHR10773">
    <property type="entry name" value="DNA-DIRECTED RNA POLYMERASES I, II, AND III SUBUNIT RPABC2"/>
    <property type="match status" value="1"/>
</dbReference>
<evidence type="ECO:0000313" key="2">
    <source>
        <dbReference type="RefSeq" id="XP_028136832.1"/>
    </source>
</evidence>
<evidence type="ECO:0000256" key="1">
    <source>
        <dbReference type="SAM" id="MobiDB-lite"/>
    </source>
</evidence>
<accession>A0A6P7FPZ0</accession>
<dbReference type="RefSeq" id="XP_028136832.1">
    <property type="nucleotide sequence ID" value="XM_028281031.1"/>
</dbReference>
<reference evidence="2" key="1">
    <citation type="submission" date="2025-08" db="UniProtKB">
        <authorList>
            <consortium name="RefSeq"/>
        </authorList>
    </citation>
    <scope>IDENTIFICATION</scope>
    <source>
        <tissue evidence="2">Whole insect</tissue>
    </source>
</reference>
<feature type="compositionally biased region" description="Low complexity" evidence="1">
    <location>
        <begin position="163"/>
        <end position="195"/>
    </location>
</feature>
<name>A0A6P7FPZ0_DIAVI</name>
<gene>
    <name evidence="2" type="primary">LOC114331448</name>
</gene>
<dbReference type="PANTHER" id="PTHR10773:SF19">
    <property type="match status" value="1"/>
</dbReference>
<dbReference type="AlphaFoldDB" id="A0A6P7FPZ0"/>
<feature type="region of interest" description="Disordered" evidence="1">
    <location>
        <begin position="135"/>
        <end position="195"/>
    </location>
</feature>
<dbReference type="InParanoid" id="A0A6P7FPZ0"/>
<proteinExistence type="predicted"/>
<feature type="region of interest" description="Disordered" evidence="1">
    <location>
        <begin position="244"/>
        <end position="264"/>
    </location>
</feature>
<sequence length="648" mass="73764">MWKMTGRGSKILEILKKEAKQQRAAVLHIPVSSQVNNEENINPMLTDADPPVITESVFSVPGMYRIDLPTQCISTDVQDVTNSSKKANDVSPIISESSPVPVLDTMVLPIHNPTSNIHVTNAVKKIPKHYYVSPIHSNESDVDDSDADPNYNYREADLPQLQTTRSRSCSSSSSLTTSSSFSSSSSSDSDDNTTSHILQDATNICDGPTLRAIQDLAHDQEEKKGKKRLRKPEGWKINYTKSLRNSGKAYQSRSKSKKQVPARQIRPPCGEKCRWNCSTKLEITDRQKLFDAFWRLGDLQRQREFIVRHSQEIKPKYRYVSTIKYRALNSAFYFVVNNSRIRVCKTFFKATLDLSDQAIKTALTKKIECGFIEGEQRGKHGNQPTIDPVITESVVQFINTIPRIESHYLRAQTSREYIQCDRSLSDIYRDYKELRQASNMPFATSSTFQRIFNFQFNIGFYRPKKDLCDLCENYKNADEESKLKISEAYENHLTEKELARIEKENDKKRTDAIVVVYDLQAVMQIPKGQVCDISRDVKLRIYRTVITPTVTDVSETYGYPISGADMGTKSSKEILKFKFDGLKILIESLSDIAGFSFMIHLKPSSRIWFLSSVTIAKSEFSGGQCKHSVVKREQQLEEALLVKTLKIQ</sequence>
<protein>
    <submittedName>
        <fullName evidence="2">Uncharacterized protein LOC114331448</fullName>
    </submittedName>
</protein>